<comment type="caution">
    <text evidence="2">The sequence shown here is derived from an EMBL/GenBank/DDBJ whole genome shotgun (WGS) entry which is preliminary data.</text>
</comment>
<reference evidence="2" key="1">
    <citation type="journal article" date="2022" name="bioRxiv">
        <title>Sequencing and chromosome-scale assembly of the giantPleurodeles waltlgenome.</title>
        <authorList>
            <person name="Brown T."/>
            <person name="Elewa A."/>
            <person name="Iarovenko S."/>
            <person name="Subramanian E."/>
            <person name="Araus A.J."/>
            <person name="Petzold A."/>
            <person name="Susuki M."/>
            <person name="Suzuki K.-i.T."/>
            <person name="Hayashi T."/>
            <person name="Toyoda A."/>
            <person name="Oliveira C."/>
            <person name="Osipova E."/>
            <person name="Leigh N.D."/>
            <person name="Simon A."/>
            <person name="Yun M.H."/>
        </authorList>
    </citation>
    <scope>NUCLEOTIDE SEQUENCE</scope>
    <source>
        <strain evidence="2">20211129_DDA</strain>
        <tissue evidence="2">Liver</tissue>
    </source>
</reference>
<feature type="region of interest" description="Disordered" evidence="1">
    <location>
        <begin position="40"/>
        <end position="61"/>
    </location>
</feature>
<accession>A0AAV7V1T6</accession>
<evidence type="ECO:0000256" key="1">
    <source>
        <dbReference type="SAM" id="MobiDB-lite"/>
    </source>
</evidence>
<dbReference type="Proteomes" id="UP001066276">
    <property type="component" value="Chromosome 2_2"/>
</dbReference>
<gene>
    <name evidence="2" type="ORF">NDU88_003837</name>
</gene>
<organism evidence="2 3">
    <name type="scientific">Pleurodeles waltl</name>
    <name type="common">Iberian ribbed newt</name>
    <dbReference type="NCBI Taxonomy" id="8319"/>
    <lineage>
        <taxon>Eukaryota</taxon>
        <taxon>Metazoa</taxon>
        <taxon>Chordata</taxon>
        <taxon>Craniata</taxon>
        <taxon>Vertebrata</taxon>
        <taxon>Euteleostomi</taxon>
        <taxon>Amphibia</taxon>
        <taxon>Batrachia</taxon>
        <taxon>Caudata</taxon>
        <taxon>Salamandroidea</taxon>
        <taxon>Salamandridae</taxon>
        <taxon>Pleurodelinae</taxon>
        <taxon>Pleurodeles</taxon>
    </lineage>
</organism>
<feature type="region of interest" description="Disordered" evidence="1">
    <location>
        <begin position="73"/>
        <end position="109"/>
    </location>
</feature>
<evidence type="ECO:0000313" key="3">
    <source>
        <dbReference type="Proteomes" id="UP001066276"/>
    </source>
</evidence>
<protein>
    <submittedName>
        <fullName evidence="2">Uncharacterized protein</fullName>
    </submittedName>
</protein>
<keyword evidence="3" id="KW-1185">Reference proteome</keyword>
<proteinExistence type="predicted"/>
<dbReference type="AlphaFoldDB" id="A0AAV7V1T6"/>
<dbReference type="EMBL" id="JANPWB010000004">
    <property type="protein sequence ID" value="KAJ1194549.1"/>
    <property type="molecule type" value="Genomic_DNA"/>
</dbReference>
<evidence type="ECO:0000313" key="2">
    <source>
        <dbReference type="EMBL" id="KAJ1194549.1"/>
    </source>
</evidence>
<sequence length="109" mass="11632">MPRASRPFLAILPGVGTPWLTGIRVNRALAGLRTTMRHTRHPDAAYGRARLTGRETPGTAPADRVLLGQQVAAAGPTRQSVERTVTTTLPPPTPHQTEPSVADILPRTG</sequence>
<name>A0AAV7V1T6_PLEWA</name>